<protein>
    <submittedName>
        <fullName evidence="1">Uncharacterized protein</fullName>
    </submittedName>
</protein>
<evidence type="ECO:0000313" key="1">
    <source>
        <dbReference type="EMBL" id="JAH61683.1"/>
    </source>
</evidence>
<proteinExistence type="predicted"/>
<name>A0A0E9U9P4_ANGAN</name>
<reference evidence="1" key="1">
    <citation type="submission" date="2014-11" db="EMBL/GenBank/DDBJ databases">
        <authorList>
            <person name="Amaro Gonzalez C."/>
        </authorList>
    </citation>
    <scope>NUCLEOTIDE SEQUENCE</scope>
</reference>
<reference evidence="1" key="2">
    <citation type="journal article" date="2015" name="Fish Shellfish Immunol.">
        <title>Early steps in the European eel (Anguilla anguilla)-Vibrio vulnificus interaction in the gills: Role of the RtxA13 toxin.</title>
        <authorList>
            <person name="Callol A."/>
            <person name="Pajuelo D."/>
            <person name="Ebbesson L."/>
            <person name="Teles M."/>
            <person name="MacKenzie S."/>
            <person name="Amaro C."/>
        </authorList>
    </citation>
    <scope>NUCLEOTIDE SEQUENCE</scope>
</reference>
<accession>A0A0E9U9P4</accession>
<dbReference type="EMBL" id="GBXM01046894">
    <property type="protein sequence ID" value="JAH61683.1"/>
    <property type="molecule type" value="Transcribed_RNA"/>
</dbReference>
<organism evidence="1">
    <name type="scientific">Anguilla anguilla</name>
    <name type="common">European freshwater eel</name>
    <name type="synonym">Muraena anguilla</name>
    <dbReference type="NCBI Taxonomy" id="7936"/>
    <lineage>
        <taxon>Eukaryota</taxon>
        <taxon>Metazoa</taxon>
        <taxon>Chordata</taxon>
        <taxon>Craniata</taxon>
        <taxon>Vertebrata</taxon>
        <taxon>Euteleostomi</taxon>
        <taxon>Actinopterygii</taxon>
        <taxon>Neopterygii</taxon>
        <taxon>Teleostei</taxon>
        <taxon>Anguilliformes</taxon>
        <taxon>Anguillidae</taxon>
        <taxon>Anguilla</taxon>
    </lineage>
</organism>
<sequence length="11" mass="1236">MELGTSFPQRA</sequence>